<evidence type="ECO:0000313" key="1">
    <source>
        <dbReference type="EMBL" id="KAI3824538.1"/>
    </source>
</evidence>
<keyword evidence="2" id="KW-1185">Reference proteome</keyword>
<evidence type="ECO:0000313" key="2">
    <source>
        <dbReference type="Proteomes" id="UP001056120"/>
    </source>
</evidence>
<comment type="caution">
    <text evidence="1">The sequence shown here is derived from an EMBL/GenBank/DDBJ whole genome shotgun (WGS) entry which is preliminary data.</text>
</comment>
<proteinExistence type="predicted"/>
<sequence>MVDVVVRSAVIGMGVFLYVKGVHFMFDINTKGYAHTQSVFKHTHTHTHSLSILLNEQTNLTSRFKVVSQPSFLAGQPQPPPLIHSVTPPPHLFHHHQDRITQTLELEPH</sequence>
<protein>
    <submittedName>
        <fullName evidence="1">Uncharacterized protein</fullName>
    </submittedName>
</protein>
<reference evidence="2" key="1">
    <citation type="journal article" date="2022" name="Mol. Ecol. Resour.">
        <title>The genomes of chicory, endive, great burdock and yacon provide insights into Asteraceae palaeo-polyploidization history and plant inulin production.</title>
        <authorList>
            <person name="Fan W."/>
            <person name="Wang S."/>
            <person name="Wang H."/>
            <person name="Wang A."/>
            <person name="Jiang F."/>
            <person name="Liu H."/>
            <person name="Zhao H."/>
            <person name="Xu D."/>
            <person name="Zhang Y."/>
        </authorList>
    </citation>
    <scope>NUCLEOTIDE SEQUENCE [LARGE SCALE GENOMIC DNA]</scope>
    <source>
        <strain evidence="2">cv. Yunnan</strain>
    </source>
</reference>
<organism evidence="1 2">
    <name type="scientific">Smallanthus sonchifolius</name>
    <dbReference type="NCBI Taxonomy" id="185202"/>
    <lineage>
        <taxon>Eukaryota</taxon>
        <taxon>Viridiplantae</taxon>
        <taxon>Streptophyta</taxon>
        <taxon>Embryophyta</taxon>
        <taxon>Tracheophyta</taxon>
        <taxon>Spermatophyta</taxon>
        <taxon>Magnoliopsida</taxon>
        <taxon>eudicotyledons</taxon>
        <taxon>Gunneridae</taxon>
        <taxon>Pentapetalae</taxon>
        <taxon>asterids</taxon>
        <taxon>campanulids</taxon>
        <taxon>Asterales</taxon>
        <taxon>Asteraceae</taxon>
        <taxon>Asteroideae</taxon>
        <taxon>Heliantheae alliance</taxon>
        <taxon>Millerieae</taxon>
        <taxon>Smallanthus</taxon>
    </lineage>
</organism>
<name>A0ACB9JX60_9ASTR</name>
<dbReference type="EMBL" id="CM042019">
    <property type="protein sequence ID" value="KAI3824538.1"/>
    <property type="molecule type" value="Genomic_DNA"/>
</dbReference>
<gene>
    <name evidence="1" type="ORF">L1987_06000</name>
</gene>
<accession>A0ACB9JX60</accession>
<dbReference type="Proteomes" id="UP001056120">
    <property type="component" value="Linkage Group LG02"/>
</dbReference>
<reference evidence="1 2" key="2">
    <citation type="journal article" date="2022" name="Mol. Ecol. Resour.">
        <title>The genomes of chicory, endive, great burdock and yacon provide insights into Asteraceae paleo-polyploidization history and plant inulin production.</title>
        <authorList>
            <person name="Fan W."/>
            <person name="Wang S."/>
            <person name="Wang H."/>
            <person name="Wang A."/>
            <person name="Jiang F."/>
            <person name="Liu H."/>
            <person name="Zhao H."/>
            <person name="Xu D."/>
            <person name="Zhang Y."/>
        </authorList>
    </citation>
    <scope>NUCLEOTIDE SEQUENCE [LARGE SCALE GENOMIC DNA]</scope>
    <source>
        <strain evidence="2">cv. Yunnan</strain>
        <tissue evidence="1">Leaves</tissue>
    </source>
</reference>